<gene>
    <name evidence="2" type="ORF">EVAR_94723_1</name>
</gene>
<proteinExistence type="predicted"/>
<comment type="caution">
    <text evidence="2">The sequence shown here is derived from an EMBL/GenBank/DDBJ whole genome shotgun (WGS) entry which is preliminary data.</text>
</comment>
<sequence length="156" mass="17420">MSATRGGYCYPWILATSEMSWVRCRPIGYLQIPNRILDGRRSRLMVRERTDEGSDRFPRAPRPVRRVGQPIKSGPDDAIVLPTIFGEKTISLGLRHVIQCLSPGQLNGGCAQLYPLVLARTRARAVSSEHVRRVKGRAFHGPLEPDRPAPAPRASR</sequence>
<name>A0A4C1UVM5_EUMVA</name>
<protein>
    <submittedName>
        <fullName evidence="2">Uncharacterized protein</fullName>
    </submittedName>
</protein>
<keyword evidence="3" id="KW-1185">Reference proteome</keyword>
<evidence type="ECO:0000313" key="3">
    <source>
        <dbReference type="Proteomes" id="UP000299102"/>
    </source>
</evidence>
<evidence type="ECO:0000256" key="1">
    <source>
        <dbReference type="SAM" id="MobiDB-lite"/>
    </source>
</evidence>
<feature type="region of interest" description="Disordered" evidence="1">
    <location>
        <begin position="47"/>
        <end position="71"/>
    </location>
</feature>
<dbReference type="Proteomes" id="UP000299102">
    <property type="component" value="Unassembled WGS sequence"/>
</dbReference>
<dbReference type="EMBL" id="BGZK01000234">
    <property type="protein sequence ID" value="GBP30543.1"/>
    <property type="molecule type" value="Genomic_DNA"/>
</dbReference>
<organism evidence="2 3">
    <name type="scientific">Eumeta variegata</name>
    <name type="common">Bagworm moth</name>
    <name type="synonym">Eumeta japonica</name>
    <dbReference type="NCBI Taxonomy" id="151549"/>
    <lineage>
        <taxon>Eukaryota</taxon>
        <taxon>Metazoa</taxon>
        <taxon>Ecdysozoa</taxon>
        <taxon>Arthropoda</taxon>
        <taxon>Hexapoda</taxon>
        <taxon>Insecta</taxon>
        <taxon>Pterygota</taxon>
        <taxon>Neoptera</taxon>
        <taxon>Endopterygota</taxon>
        <taxon>Lepidoptera</taxon>
        <taxon>Glossata</taxon>
        <taxon>Ditrysia</taxon>
        <taxon>Tineoidea</taxon>
        <taxon>Psychidae</taxon>
        <taxon>Oiketicinae</taxon>
        <taxon>Eumeta</taxon>
    </lineage>
</organism>
<feature type="region of interest" description="Disordered" evidence="1">
    <location>
        <begin position="136"/>
        <end position="156"/>
    </location>
</feature>
<reference evidence="2 3" key="1">
    <citation type="journal article" date="2019" name="Commun. Biol.">
        <title>The bagworm genome reveals a unique fibroin gene that provides high tensile strength.</title>
        <authorList>
            <person name="Kono N."/>
            <person name="Nakamura H."/>
            <person name="Ohtoshi R."/>
            <person name="Tomita M."/>
            <person name="Numata K."/>
            <person name="Arakawa K."/>
        </authorList>
    </citation>
    <scope>NUCLEOTIDE SEQUENCE [LARGE SCALE GENOMIC DNA]</scope>
</reference>
<dbReference type="AlphaFoldDB" id="A0A4C1UVM5"/>
<evidence type="ECO:0000313" key="2">
    <source>
        <dbReference type="EMBL" id="GBP30543.1"/>
    </source>
</evidence>
<feature type="compositionally biased region" description="Basic and acidic residues" evidence="1">
    <location>
        <begin position="47"/>
        <end position="58"/>
    </location>
</feature>
<accession>A0A4C1UVM5</accession>